<gene>
    <name evidence="1" type="ORF">QT969_18290</name>
</gene>
<accession>A0ABT7RRF8</accession>
<sequence>MIGKAPKFMTVVFSPRPPRPRTRHRIPAVLGPLLLVLTAACGAGQQAQTADVRGGGNGSSAEVGHILLRNVYLDAEPDPQGPSGYGDPTLAFTAVNTSVDIVDRLLRIESEEATSVAIDADPAALELRPDTALAAGQPIEQLDKPLAPDNPITVRVQMADAAVDPGTAVPFTFVFERAGSVTFDVPFDVWTPGEPPPPTRPTVN</sequence>
<organism evidence="1 2">
    <name type="scientific">Rhodococcus indonesiensis</name>
    <dbReference type="NCBI Taxonomy" id="3055869"/>
    <lineage>
        <taxon>Bacteria</taxon>
        <taxon>Bacillati</taxon>
        <taxon>Actinomycetota</taxon>
        <taxon>Actinomycetes</taxon>
        <taxon>Mycobacteriales</taxon>
        <taxon>Nocardiaceae</taxon>
        <taxon>Rhodococcus</taxon>
    </lineage>
</organism>
<dbReference type="EMBL" id="JAUBOF010000075">
    <property type="protein sequence ID" value="MDM7490236.1"/>
    <property type="molecule type" value="Genomic_DNA"/>
</dbReference>
<evidence type="ECO:0008006" key="3">
    <source>
        <dbReference type="Google" id="ProtNLM"/>
    </source>
</evidence>
<reference evidence="1 2" key="1">
    <citation type="submission" date="2023-06" db="EMBL/GenBank/DDBJ databases">
        <title>Rhodococcus indonesiensis sp. nov a new member of the Rhodococcus ruber lineage isolated from a sediment of neutral hot spring.</title>
        <authorList>
            <person name="Kusuma A.B."/>
            <person name="Fenylestari G."/>
            <person name="Ammar F."/>
            <person name="Nouioui I."/>
            <person name="Goodfellow M."/>
        </authorList>
    </citation>
    <scope>NUCLEOTIDE SEQUENCE [LARGE SCALE GENOMIC DNA]</scope>
    <source>
        <strain evidence="1 2">CSLK01-03</strain>
    </source>
</reference>
<evidence type="ECO:0000313" key="1">
    <source>
        <dbReference type="EMBL" id="MDM7490236.1"/>
    </source>
</evidence>
<dbReference type="Proteomes" id="UP001233164">
    <property type="component" value="Unassembled WGS sequence"/>
</dbReference>
<dbReference type="Pfam" id="PF04314">
    <property type="entry name" value="PCuAC"/>
    <property type="match status" value="1"/>
</dbReference>
<evidence type="ECO:0000313" key="2">
    <source>
        <dbReference type="Proteomes" id="UP001233164"/>
    </source>
</evidence>
<proteinExistence type="predicted"/>
<name>A0ABT7RRF8_9NOCA</name>
<dbReference type="RefSeq" id="WP_289380599.1">
    <property type="nucleotide sequence ID" value="NZ_JAUBOF010000075.1"/>
</dbReference>
<protein>
    <recommendedName>
        <fullName evidence="3">Copper(I)-binding protein</fullName>
    </recommendedName>
</protein>
<comment type="caution">
    <text evidence="1">The sequence shown here is derived from an EMBL/GenBank/DDBJ whole genome shotgun (WGS) entry which is preliminary data.</text>
</comment>
<dbReference type="InterPro" id="IPR007410">
    <property type="entry name" value="LpqE-like"/>
</dbReference>
<keyword evidence="2" id="KW-1185">Reference proteome</keyword>